<dbReference type="Gene3D" id="3.10.105.10">
    <property type="entry name" value="Dipeptide-binding Protein, Domain 3"/>
    <property type="match status" value="2"/>
</dbReference>
<comment type="caution">
    <text evidence="6">The sequence shown here is derived from an EMBL/GenBank/DDBJ whole genome shotgun (WGS) entry which is preliminary data.</text>
</comment>
<dbReference type="Pfam" id="PF00496">
    <property type="entry name" value="SBP_bac_5"/>
    <property type="match status" value="1"/>
</dbReference>
<keyword evidence="2" id="KW-0813">Transport</keyword>
<dbReference type="PANTHER" id="PTHR30290:SF9">
    <property type="entry name" value="OLIGOPEPTIDE-BINDING PROTEIN APPA"/>
    <property type="match status" value="1"/>
</dbReference>
<dbReference type="OrthoDB" id="194307at2157"/>
<dbReference type="EMBL" id="MWPH01000001">
    <property type="protein sequence ID" value="OVE86062.1"/>
    <property type="molecule type" value="Genomic_DNA"/>
</dbReference>
<dbReference type="Proteomes" id="UP000196084">
    <property type="component" value="Unassembled WGS sequence"/>
</dbReference>
<feature type="region of interest" description="Disordered" evidence="4">
    <location>
        <begin position="285"/>
        <end position="306"/>
    </location>
</feature>
<proteinExistence type="inferred from homology"/>
<dbReference type="PANTHER" id="PTHR30290">
    <property type="entry name" value="PERIPLASMIC BINDING COMPONENT OF ABC TRANSPORTER"/>
    <property type="match status" value="1"/>
</dbReference>
<reference evidence="6 7" key="1">
    <citation type="submission" date="2017-02" db="EMBL/GenBank/DDBJ databases">
        <title>Natronthermophilus aegyptiacus gen. nov.,sp. nov., an aerobic, extremely halophilic alkalithermophilic archaeon isolated from the athalassohaline Wadi An Natrun, Egypt.</title>
        <authorList>
            <person name="Zhao B."/>
        </authorList>
    </citation>
    <scope>NUCLEOTIDE SEQUENCE [LARGE SCALE GENOMIC DNA]</scope>
    <source>
        <strain evidence="6 7">CGMCC 1.3597</strain>
    </source>
</reference>
<gene>
    <name evidence="6" type="ORF">B2G88_04495</name>
</gene>
<sequence>MPTPSALTSEADDSGSSSLSRRAMLSATAGLTVSTSGCIRQFRSAVNRDGYDPLSLTITTVPADGDRESIQLSRAIRDVLETAGIDVSIDMRADEEFRRSILLTHDYDIYVGEHPGDADPAFLYETLHSQFAEEAGWQNPFGFTNLFVDERLEAQRSATDDERAEAVTDSLEAVATEQPFIPICVPTEYRVARTDRIDGWGADDRHPTTALGYLGLETTADTDDEAFELRAAHTDARPSQNLNPLSVEYRNRGTVVDLVYDSLAVESATNFETHALDSDAAAAVADDETAVTESTAADPDNDTDVDDQTTDLIPWLAANWEWDDDTMTIELREDCLFHDGEPVTATDVAFTYEFLADTTLGADGAPAPTPRYRGRVDAIDSVALDDADDYRLEVTVSTSQNVGERALTVPILPEHIWRERTSSPSVPGVHVAPGTTDALITDNVPPVGSGPFEFESRTDREHVTFERFDDHFTLREDVDLPEPTVDEFRIQIDPRSTSAIALVADGDADVTTTPLESYVVDDVLEDTADDVAVLESASWSFYHLGFNSRRAPFGNPNFRRAVARLIDKEWLVESVFDGHARPIATPVTDEWTPESLAWDGNDPETPFVGTDGEIEASTARTLFEDAGFSYDTDGNLRVRD</sequence>
<dbReference type="InterPro" id="IPR000914">
    <property type="entry name" value="SBP_5_dom"/>
</dbReference>
<evidence type="ECO:0000256" key="4">
    <source>
        <dbReference type="SAM" id="MobiDB-lite"/>
    </source>
</evidence>
<dbReference type="GO" id="GO:0015833">
    <property type="term" value="P:peptide transport"/>
    <property type="evidence" value="ECO:0007669"/>
    <property type="project" value="TreeGrafter"/>
</dbReference>
<evidence type="ECO:0000256" key="2">
    <source>
        <dbReference type="ARBA" id="ARBA00022448"/>
    </source>
</evidence>
<accession>A0A202ECV5</accession>
<name>A0A202ECV5_9EURY</name>
<dbReference type="RefSeq" id="WP_087714088.1">
    <property type="nucleotide sequence ID" value="NZ_MWPH01000001.1"/>
</dbReference>
<feature type="domain" description="Solute-binding protein family 5" evidence="5">
    <location>
        <begin position="312"/>
        <end position="635"/>
    </location>
</feature>
<evidence type="ECO:0000256" key="3">
    <source>
        <dbReference type="ARBA" id="ARBA00022729"/>
    </source>
</evidence>
<evidence type="ECO:0000256" key="1">
    <source>
        <dbReference type="ARBA" id="ARBA00005695"/>
    </source>
</evidence>
<evidence type="ECO:0000259" key="5">
    <source>
        <dbReference type="Pfam" id="PF00496"/>
    </source>
</evidence>
<dbReference type="CDD" id="cd00995">
    <property type="entry name" value="PBP2_NikA_DppA_OppA_like"/>
    <property type="match status" value="1"/>
</dbReference>
<evidence type="ECO:0000313" key="6">
    <source>
        <dbReference type="EMBL" id="OVE86062.1"/>
    </source>
</evidence>
<dbReference type="GO" id="GO:1904680">
    <property type="term" value="F:peptide transmembrane transporter activity"/>
    <property type="evidence" value="ECO:0007669"/>
    <property type="project" value="TreeGrafter"/>
</dbReference>
<keyword evidence="3" id="KW-0732">Signal</keyword>
<dbReference type="AlphaFoldDB" id="A0A202ECV5"/>
<organism evidence="6 7">
    <name type="scientific">Natronolimnobius baerhuensis</name>
    <dbReference type="NCBI Taxonomy" id="253108"/>
    <lineage>
        <taxon>Archaea</taxon>
        <taxon>Methanobacteriati</taxon>
        <taxon>Methanobacteriota</taxon>
        <taxon>Stenosarchaea group</taxon>
        <taxon>Halobacteria</taxon>
        <taxon>Halobacteriales</taxon>
        <taxon>Natrialbaceae</taxon>
        <taxon>Natronolimnobius</taxon>
    </lineage>
</organism>
<dbReference type="InterPro" id="IPR039424">
    <property type="entry name" value="SBP_5"/>
</dbReference>
<keyword evidence="7" id="KW-1185">Reference proteome</keyword>
<protein>
    <submittedName>
        <fullName evidence="6">ABC transporter substrate-binding protein</fullName>
    </submittedName>
</protein>
<evidence type="ECO:0000313" key="7">
    <source>
        <dbReference type="Proteomes" id="UP000196084"/>
    </source>
</evidence>
<comment type="similarity">
    <text evidence="1">Belongs to the bacterial solute-binding protein 5 family.</text>
</comment>
<dbReference type="Gene3D" id="3.40.190.10">
    <property type="entry name" value="Periplasmic binding protein-like II"/>
    <property type="match status" value="1"/>
</dbReference>
<dbReference type="SUPFAM" id="SSF53850">
    <property type="entry name" value="Periplasmic binding protein-like II"/>
    <property type="match status" value="2"/>
</dbReference>